<proteinExistence type="inferred from homology"/>
<evidence type="ECO:0000256" key="2">
    <source>
        <dbReference type="ARBA" id="ARBA00023163"/>
    </source>
</evidence>
<comment type="similarity">
    <text evidence="3">Belongs to the GRAS family.</text>
</comment>
<dbReference type="AlphaFoldDB" id="A0AAP0B9E5"/>
<dbReference type="PANTHER" id="PTHR31636">
    <property type="entry name" value="OSJNBA0084A10.13 PROTEIN-RELATED"/>
    <property type="match status" value="1"/>
</dbReference>
<keyword evidence="1" id="KW-0805">Transcription regulation</keyword>
<evidence type="ECO:0000256" key="3">
    <source>
        <dbReference type="PROSITE-ProRule" id="PRU01191"/>
    </source>
</evidence>
<organism evidence="4 5">
    <name type="scientific">Platanthera zijinensis</name>
    <dbReference type="NCBI Taxonomy" id="2320716"/>
    <lineage>
        <taxon>Eukaryota</taxon>
        <taxon>Viridiplantae</taxon>
        <taxon>Streptophyta</taxon>
        <taxon>Embryophyta</taxon>
        <taxon>Tracheophyta</taxon>
        <taxon>Spermatophyta</taxon>
        <taxon>Magnoliopsida</taxon>
        <taxon>Liliopsida</taxon>
        <taxon>Asparagales</taxon>
        <taxon>Orchidaceae</taxon>
        <taxon>Orchidoideae</taxon>
        <taxon>Orchideae</taxon>
        <taxon>Orchidinae</taxon>
        <taxon>Platanthera</taxon>
    </lineage>
</organism>
<keyword evidence="5" id="KW-1185">Reference proteome</keyword>
<dbReference type="InterPro" id="IPR005202">
    <property type="entry name" value="TF_GRAS"/>
</dbReference>
<comment type="caution">
    <text evidence="4">The sequence shown here is derived from an EMBL/GenBank/DDBJ whole genome shotgun (WGS) entry which is preliminary data.</text>
</comment>
<keyword evidence="2" id="KW-0804">Transcription</keyword>
<evidence type="ECO:0000313" key="5">
    <source>
        <dbReference type="Proteomes" id="UP001418222"/>
    </source>
</evidence>
<gene>
    <name evidence="4" type="primary">CIGR2</name>
    <name evidence="4" type="ORF">KSP39_PZI015339</name>
</gene>
<sequence>MTELRHMVSVSGEPLQRLGAYMLEGLVARLSSSGSVIYKSLKCSDPLPPSSDLLSHMHILYEVCPYFKFGYISANGAIAEAVKHEDMIHIIDFQIAQGSQWLTLIQALALGLGRPAAPENHRDRRLRFVIRQRGWPAYIVGQSGYRVLRGRASCLLNSTTRSSPAARLSRRALISGRGRPWR</sequence>
<accession>A0AAP0B9E5</accession>
<protein>
    <submittedName>
        <fullName evidence="4">Chitin-inducible gibberellin-responsive protein 2</fullName>
    </submittedName>
</protein>
<evidence type="ECO:0000256" key="1">
    <source>
        <dbReference type="ARBA" id="ARBA00023015"/>
    </source>
</evidence>
<feature type="short sequence motif" description="VHIID" evidence="3">
    <location>
        <begin position="88"/>
        <end position="92"/>
    </location>
</feature>
<evidence type="ECO:0000313" key="4">
    <source>
        <dbReference type="EMBL" id="KAK8934059.1"/>
    </source>
</evidence>
<dbReference type="Pfam" id="PF03514">
    <property type="entry name" value="GRAS"/>
    <property type="match status" value="1"/>
</dbReference>
<comment type="caution">
    <text evidence="3">Lacks conserved residue(s) required for the propagation of feature annotation.</text>
</comment>
<reference evidence="4 5" key="1">
    <citation type="journal article" date="2022" name="Nat. Plants">
        <title>Genomes of leafy and leafless Platanthera orchids illuminate the evolution of mycoheterotrophy.</title>
        <authorList>
            <person name="Li M.H."/>
            <person name="Liu K.W."/>
            <person name="Li Z."/>
            <person name="Lu H.C."/>
            <person name="Ye Q.L."/>
            <person name="Zhang D."/>
            <person name="Wang J.Y."/>
            <person name="Li Y.F."/>
            <person name="Zhong Z.M."/>
            <person name="Liu X."/>
            <person name="Yu X."/>
            <person name="Liu D.K."/>
            <person name="Tu X.D."/>
            <person name="Liu B."/>
            <person name="Hao Y."/>
            <person name="Liao X.Y."/>
            <person name="Jiang Y.T."/>
            <person name="Sun W.H."/>
            <person name="Chen J."/>
            <person name="Chen Y.Q."/>
            <person name="Ai Y."/>
            <person name="Zhai J.W."/>
            <person name="Wu S.S."/>
            <person name="Zhou Z."/>
            <person name="Hsiao Y.Y."/>
            <person name="Wu W.L."/>
            <person name="Chen Y.Y."/>
            <person name="Lin Y.F."/>
            <person name="Hsu J.L."/>
            <person name="Li C.Y."/>
            <person name="Wang Z.W."/>
            <person name="Zhao X."/>
            <person name="Zhong W.Y."/>
            <person name="Ma X.K."/>
            <person name="Ma L."/>
            <person name="Huang J."/>
            <person name="Chen G.Z."/>
            <person name="Huang M.Z."/>
            <person name="Huang L."/>
            <person name="Peng D.H."/>
            <person name="Luo Y.B."/>
            <person name="Zou S.Q."/>
            <person name="Chen S.P."/>
            <person name="Lan S."/>
            <person name="Tsai W.C."/>
            <person name="Van de Peer Y."/>
            <person name="Liu Z.J."/>
        </authorList>
    </citation>
    <scope>NUCLEOTIDE SEQUENCE [LARGE SCALE GENOMIC DNA]</scope>
    <source>
        <strain evidence="4">Lor287</strain>
    </source>
</reference>
<name>A0AAP0B9E5_9ASPA</name>
<dbReference type="PROSITE" id="PS50985">
    <property type="entry name" value="GRAS"/>
    <property type="match status" value="1"/>
</dbReference>
<dbReference type="EMBL" id="JBBWWQ010000013">
    <property type="protein sequence ID" value="KAK8934059.1"/>
    <property type="molecule type" value="Genomic_DNA"/>
</dbReference>
<dbReference type="Proteomes" id="UP001418222">
    <property type="component" value="Unassembled WGS sequence"/>
</dbReference>